<protein>
    <recommendedName>
        <fullName evidence="1">NAD-dependent epimerase/dehydratase domain-containing protein</fullName>
    </recommendedName>
</protein>
<dbReference type="SUPFAM" id="SSF51735">
    <property type="entry name" value="NAD(P)-binding Rossmann-fold domains"/>
    <property type="match status" value="1"/>
</dbReference>
<dbReference type="InterPro" id="IPR001509">
    <property type="entry name" value="Epimerase_deHydtase"/>
</dbReference>
<name>A0A5P9XPL8_ACITH</name>
<organism evidence="2 3">
    <name type="scientific">Acidithiobacillus thiooxidans ATCC 19377</name>
    <dbReference type="NCBI Taxonomy" id="637390"/>
    <lineage>
        <taxon>Bacteria</taxon>
        <taxon>Pseudomonadati</taxon>
        <taxon>Pseudomonadota</taxon>
        <taxon>Acidithiobacillia</taxon>
        <taxon>Acidithiobacillales</taxon>
        <taxon>Acidithiobacillaceae</taxon>
        <taxon>Acidithiobacillus</taxon>
    </lineage>
</organism>
<dbReference type="GO" id="GO:0044877">
    <property type="term" value="F:protein-containing complex binding"/>
    <property type="evidence" value="ECO:0007669"/>
    <property type="project" value="TreeGrafter"/>
</dbReference>
<evidence type="ECO:0000313" key="2">
    <source>
        <dbReference type="EMBL" id="QFX95842.1"/>
    </source>
</evidence>
<proteinExistence type="predicted"/>
<evidence type="ECO:0000313" key="3">
    <source>
        <dbReference type="Proteomes" id="UP000363590"/>
    </source>
</evidence>
<gene>
    <name evidence="2" type="ORF">GCD22_01487</name>
</gene>
<evidence type="ECO:0000259" key="1">
    <source>
        <dbReference type="Pfam" id="PF01370"/>
    </source>
</evidence>
<dbReference type="InterPro" id="IPR051207">
    <property type="entry name" value="ComplexI_NDUFA9_subunit"/>
</dbReference>
<dbReference type="PANTHER" id="PTHR12126">
    <property type="entry name" value="NADH-UBIQUINONE OXIDOREDUCTASE 39 KDA SUBUNIT-RELATED"/>
    <property type="match status" value="1"/>
</dbReference>
<dbReference type="Proteomes" id="UP000363590">
    <property type="component" value="Chromosome"/>
</dbReference>
<sequence length="233" mass="26017">MTQEVRPYDVLVMGGSGFLGQKLVQQLAKKERRVLVSTRKAGALKPAFAALNDVHVHQIREYDANTLDTLLSQADAVINLVSIHHEERRSRIDLPPARRGDFEEVHIEIPRRMIHSAVKIGGCRIVHVSCYGASPLSSDARLRSKGLGEIIVREASEDSAAQGYFTYLNGPKFGWGSRLASTVLRLPKLRSADLDHWARIIIETLDDHESIGKIQEAWTDKARVTIYPGKIYA</sequence>
<dbReference type="Pfam" id="PF01370">
    <property type="entry name" value="Epimerase"/>
    <property type="match status" value="1"/>
</dbReference>
<feature type="domain" description="NAD-dependent epimerase/dehydratase" evidence="1">
    <location>
        <begin position="10"/>
        <end position="134"/>
    </location>
</feature>
<dbReference type="PANTHER" id="PTHR12126:SF11">
    <property type="entry name" value="NADH DEHYDROGENASE [UBIQUINONE] 1 ALPHA SUBCOMPLEX SUBUNIT 9, MITOCHONDRIAL"/>
    <property type="match status" value="1"/>
</dbReference>
<dbReference type="EMBL" id="CP045571">
    <property type="protein sequence ID" value="QFX95842.1"/>
    <property type="molecule type" value="Genomic_DNA"/>
</dbReference>
<reference evidence="2 3" key="1">
    <citation type="submission" date="2019-10" db="EMBL/GenBank/DDBJ databases">
        <authorList>
            <person name="Wang R."/>
        </authorList>
    </citation>
    <scope>NUCLEOTIDE SEQUENCE [LARGE SCALE GENOMIC DNA]</scope>
    <source>
        <strain evidence="2 3">ATCC 19377</strain>
    </source>
</reference>
<dbReference type="AlphaFoldDB" id="A0A5P9XPL8"/>
<accession>A0A5P9XPL8</accession>
<dbReference type="GeneID" id="60695847"/>
<dbReference type="Gene3D" id="3.40.50.720">
    <property type="entry name" value="NAD(P)-binding Rossmann-like Domain"/>
    <property type="match status" value="1"/>
</dbReference>
<dbReference type="KEGG" id="atx:GCD22_01487"/>
<dbReference type="InterPro" id="IPR036291">
    <property type="entry name" value="NAD(P)-bd_dom_sf"/>
</dbReference>
<dbReference type="RefSeq" id="WP_031573013.1">
    <property type="nucleotide sequence ID" value="NZ_CP045571.1"/>
</dbReference>